<dbReference type="NCBIfam" id="TIGR04256">
    <property type="entry name" value="GxxExxY"/>
    <property type="match status" value="1"/>
</dbReference>
<evidence type="ECO:0008006" key="3">
    <source>
        <dbReference type="Google" id="ProtNLM"/>
    </source>
</evidence>
<protein>
    <recommendedName>
        <fullName evidence="3">GxxExxY protein</fullName>
    </recommendedName>
</protein>
<keyword evidence="2" id="KW-1185">Reference proteome</keyword>
<dbReference type="InterPro" id="IPR026350">
    <property type="entry name" value="GxxExxY"/>
</dbReference>
<comment type="caution">
    <text evidence="1">The sequence shown here is derived from an EMBL/GenBank/DDBJ whole genome shotgun (WGS) entry which is preliminary data.</text>
</comment>
<sequence length="124" mass="14029">MHDDLTSQIISSAFEVHNTLGSGFLEKVYENALLVELREKGLKAESQRPATVLYKDRNVGEYFADIIVENKVVLELKALEKIGDIHEIQLKNYLKATGIEVGLLINFGKSVEVKRKYVKNPEIL</sequence>
<dbReference type="Proteomes" id="UP000034954">
    <property type="component" value="Unassembled WGS sequence"/>
</dbReference>
<dbReference type="EMBL" id="LAQJ01000228">
    <property type="protein sequence ID" value="KKO18908.1"/>
    <property type="molecule type" value="Genomic_DNA"/>
</dbReference>
<dbReference type="AlphaFoldDB" id="A0A0M2US60"/>
<accession>A0A0M2US60</accession>
<dbReference type="Pfam" id="PF13366">
    <property type="entry name" value="PDDEXK_3"/>
    <property type="match status" value="1"/>
</dbReference>
<dbReference type="PATRIC" id="fig|380242.3.peg.2967"/>
<organism evidence="1 2">
    <name type="scientific">Candidatus Brocadia fulgida</name>
    <dbReference type="NCBI Taxonomy" id="380242"/>
    <lineage>
        <taxon>Bacteria</taxon>
        <taxon>Pseudomonadati</taxon>
        <taxon>Planctomycetota</taxon>
        <taxon>Candidatus Brocadiia</taxon>
        <taxon>Candidatus Brocadiales</taxon>
        <taxon>Candidatus Brocadiaceae</taxon>
        <taxon>Candidatus Brocadia</taxon>
    </lineage>
</organism>
<reference evidence="1 2" key="1">
    <citation type="journal article" date="2013" name="BMC Microbiol.">
        <title>Identification of the type II cytochrome c maturation pathway in anammox bacteria by comparative genomics.</title>
        <authorList>
            <person name="Ferousi C."/>
            <person name="Speth D.R."/>
            <person name="Reimann J."/>
            <person name="Op den Camp H.J."/>
            <person name="Allen J.W."/>
            <person name="Keltjens J.T."/>
            <person name="Jetten M.S."/>
        </authorList>
    </citation>
    <scope>NUCLEOTIDE SEQUENCE [LARGE SCALE GENOMIC DNA]</scope>
    <source>
        <strain evidence="1">RU1</strain>
    </source>
</reference>
<evidence type="ECO:0000313" key="2">
    <source>
        <dbReference type="Proteomes" id="UP000034954"/>
    </source>
</evidence>
<evidence type="ECO:0000313" key="1">
    <source>
        <dbReference type="EMBL" id="KKO18908.1"/>
    </source>
</evidence>
<name>A0A0M2US60_9BACT</name>
<gene>
    <name evidence="1" type="ORF">BROFUL_02387</name>
</gene>
<proteinExistence type="predicted"/>